<dbReference type="AlphaFoldDB" id="A0A2A2AB46"/>
<dbReference type="Proteomes" id="UP000218054">
    <property type="component" value="Unassembled WGS sequence"/>
</dbReference>
<comment type="caution">
    <text evidence="1">The sequence shown here is derived from an EMBL/GenBank/DDBJ whole genome shotgun (WGS) entry which is preliminary data.</text>
</comment>
<proteinExistence type="predicted"/>
<accession>A0A2A2AB46</accession>
<sequence>MELFNYFLSDLPGAPQLQRQPGSLIEVLDAALVTGLGLTVVNQISAAAGVVTIKVTGAPVALPQGLIELAGVGGALAGLNGVHRVQEVGADTITIHATVADAQSTAAGMTVRIPPLGWRKKFADGALAVYDSEHPQWFGHCLQVDTSQATSGVPAKWRGYHSMSDAHTGDRPFPAFGQADELRLPLVLSGGVSRWCVWGDGVFFAIGIQTYQGAPRGNLSWSYFGRLDAVTAGDSACALRTGGAQGAMAYSKDFWWLVMSDGFVGHDTPSLGSPRAGFMDAGGVSGAKSWLGIAGEDVPSGLVMDVPLGVVSPHTLSWSGGSVGSSNTWVFRGVLPGVRYIPHIIDRGRGVVPRFLFEPFQVVRSAGRALLFLPQNGNSSHVDSGSSYYGFFVDITGWRAGL</sequence>
<protein>
    <submittedName>
        <fullName evidence="1">Uncharacterized protein</fullName>
    </submittedName>
</protein>
<gene>
    <name evidence="1" type="ORF">CK625_12695</name>
</gene>
<keyword evidence="2" id="KW-1185">Reference proteome</keyword>
<dbReference type="EMBL" id="NSJB01000014">
    <property type="protein sequence ID" value="PAT34968.1"/>
    <property type="molecule type" value="Genomic_DNA"/>
</dbReference>
<dbReference type="RefSeq" id="WP_095540693.1">
    <property type="nucleotide sequence ID" value="NZ_NSJB01000014.1"/>
</dbReference>
<organism evidence="1 2">
    <name type="scientific">Vandammella animalimorsus</name>
    <dbReference type="NCBI Taxonomy" id="2029117"/>
    <lineage>
        <taxon>Bacteria</taxon>
        <taxon>Pseudomonadati</taxon>
        <taxon>Pseudomonadota</taxon>
        <taxon>Betaproteobacteria</taxon>
        <taxon>Burkholderiales</taxon>
        <taxon>Comamonadaceae</taxon>
        <taxon>Vandammella</taxon>
    </lineage>
</organism>
<evidence type="ECO:0000313" key="2">
    <source>
        <dbReference type="Proteomes" id="UP000218054"/>
    </source>
</evidence>
<reference evidence="1 2" key="1">
    <citation type="submission" date="2017-08" db="EMBL/GenBank/DDBJ databases">
        <title>WGS of Clinical strains of the CDC Group NO-1 linked to zoonotic infections in humans.</title>
        <authorList>
            <person name="Bernier A.-M."/>
            <person name="Bernard K."/>
        </authorList>
    </citation>
    <scope>NUCLEOTIDE SEQUENCE [LARGE SCALE GENOMIC DNA]</scope>
    <source>
        <strain evidence="1 2">NML00-0135</strain>
    </source>
</reference>
<name>A0A2A2AB46_9BURK</name>
<evidence type="ECO:0000313" key="1">
    <source>
        <dbReference type="EMBL" id="PAT34968.1"/>
    </source>
</evidence>